<dbReference type="HOGENOM" id="CLU_1971335_0_0_1"/>
<reference evidence="2" key="2">
    <citation type="submission" date="2015-01" db="EMBL/GenBank/DDBJ databases">
        <title>Evolutionary Origins and Diversification of the Mycorrhizal Mutualists.</title>
        <authorList>
            <consortium name="DOE Joint Genome Institute"/>
            <consortium name="Mycorrhizal Genomics Consortium"/>
            <person name="Kohler A."/>
            <person name="Kuo A."/>
            <person name="Nagy L.G."/>
            <person name="Floudas D."/>
            <person name="Copeland A."/>
            <person name="Barry K.W."/>
            <person name="Cichocki N."/>
            <person name="Veneault-Fourrey C."/>
            <person name="LaButti K."/>
            <person name="Lindquist E.A."/>
            <person name="Lipzen A."/>
            <person name="Lundell T."/>
            <person name="Morin E."/>
            <person name="Murat C."/>
            <person name="Riley R."/>
            <person name="Ohm R."/>
            <person name="Sun H."/>
            <person name="Tunlid A."/>
            <person name="Henrissat B."/>
            <person name="Grigoriev I.V."/>
            <person name="Hibbett D.S."/>
            <person name="Martin F."/>
        </authorList>
    </citation>
    <scope>NUCLEOTIDE SEQUENCE [LARGE SCALE GENOMIC DNA]</scope>
    <source>
        <strain evidence="2">F 1598</strain>
    </source>
</reference>
<keyword evidence="2" id="KW-1185">Reference proteome</keyword>
<dbReference type="AlphaFoldDB" id="A0A0C3BZ04"/>
<dbReference type="InParanoid" id="A0A0C3BZ04"/>
<name>A0A0C3BZ04_PILCF</name>
<evidence type="ECO:0000313" key="2">
    <source>
        <dbReference type="Proteomes" id="UP000054166"/>
    </source>
</evidence>
<organism evidence="1 2">
    <name type="scientific">Piloderma croceum (strain F 1598)</name>
    <dbReference type="NCBI Taxonomy" id="765440"/>
    <lineage>
        <taxon>Eukaryota</taxon>
        <taxon>Fungi</taxon>
        <taxon>Dikarya</taxon>
        <taxon>Basidiomycota</taxon>
        <taxon>Agaricomycotina</taxon>
        <taxon>Agaricomycetes</taxon>
        <taxon>Agaricomycetidae</taxon>
        <taxon>Atheliales</taxon>
        <taxon>Atheliaceae</taxon>
        <taxon>Piloderma</taxon>
    </lineage>
</organism>
<accession>A0A0C3BZ04</accession>
<proteinExistence type="predicted"/>
<dbReference type="OrthoDB" id="3269456at2759"/>
<dbReference type="EMBL" id="KN832971">
    <property type="protein sequence ID" value="KIM91788.1"/>
    <property type="molecule type" value="Genomic_DNA"/>
</dbReference>
<protein>
    <submittedName>
        <fullName evidence="1">Uncharacterized protein</fullName>
    </submittedName>
</protein>
<gene>
    <name evidence="1" type="ORF">PILCRDRAFT_899</name>
</gene>
<sequence>MCYVWRCSGITVQTVKKLKIKKAQVFLRNACIKERTIDATYDVASAGQKLEQIAMKRAQGDDGSYQLSAFMQNEHLQQNIRVIKYERPTTWQLIYEGNGHANAEEVVLRIQGVIAQKDLPPLTNKPK</sequence>
<evidence type="ECO:0000313" key="1">
    <source>
        <dbReference type="EMBL" id="KIM91788.1"/>
    </source>
</evidence>
<dbReference type="Proteomes" id="UP000054166">
    <property type="component" value="Unassembled WGS sequence"/>
</dbReference>
<reference evidence="1 2" key="1">
    <citation type="submission" date="2014-04" db="EMBL/GenBank/DDBJ databases">
        <authorList>
            <consortium name="DOE Joint Genome Institute"/>
            <person name="Kuo A."/>
            <person name="Tarkka M."/>
            <person name="Buscot F."/>
            <person name="Kohler A."/>
            <person name="Nagy L.G."/>
            <person name="Floudas D."/>
            <person name="Copeland A."/>
            <person name="Barry K.W."/>
            <person name="Cichocki N."/>
            <person name="Veneault-Fourrey C."/>
            <person name="LaButti K."/>
            <person name="Lindquist E.A."/>
            <person name="Lipzen A."/>
            <person name="Lundell T."/>
            <person name="Morin E."/>
            <person name="Murat C."/>
            <person name="Sun H."/>
            <person name="Tunlid A."/>
            <person name="Henrissat B."/>
            <person name="Grigoriev I.V."/>
            <person name="Hibbett D.S."/>
            <person name="Martin F."/>
            <person name="Nordberg H.P."/>
            <person name="Cantor M.N."/>
            <person name="Hua S.X."/>
        </authorList>
    </citation>
    <scope>NUCLEOTIDE SEQUENCE [LARGE SCALE GENOMIC DNA]</scope>
    <source>
        <strain evidence="1 2">F 1598</strain>
    </source>
</reference>